<dbReference type="Pfam" id="PF05970">
    <property type="entry name" value="PIF1"/>
    <property type="match status" value="1"/>
</dbReference>
<dbReference type="EC" id="5.6.2.3" evidence="1"/>
<dbReference type="Pfam" id="PF21530">
    <property type="entry name" value="Pif1_2B_dom"/>
    <property type="match status" value="1"/>
</dbReference>
<dbReference type="Pfam" id="PF14214">
    <property type="entry name" value="Helitron_like_N"/>
    <property type="match status" value="1"/>
</dbReference>
<dbReference type="Gene3D" id="3.40.50.300">
    <property type="entry name" value="P-loop containing nucleotide triphosphate hydrolases"/>
    <property type="match status" value="1"/>
</dbReference>
<name>Q8RV60_ARATH</name>
<dbReference type="EMBL" id="AC006220">
    <property type="protein sequence ID" value="AAM15154.1"/>
    <property type="molecule type" value="Genomic_DNA"/>
</dbReference>
<feature type="domain" description="DNA helicase Pif1-like DEAD-box helicase" evidence="2">
    <location>
        <begin position="826"/>
        <end position="1044"/>
    </location>
</feature>
<dbReference type="EMBL" id="AC007170">
    <property type="protein sequence ID" value="AAM15435.1"/>
    <property type="molecule type" value="Genomic_DNA"/>
</dbReference>
<feature type="domain" description="DNA helicase Pif1-like 2B" evidence="4">
    <location>
        <begin position="1138"/>
        <end position="1184"/>
    </location>
</feature>
<comment type="similarity">
    <text evidence="1">Belongs to the helicase family.</text>
</comment>
<keyword evidence="1" id="KW-0234">DNA repair</keyword>
<comment type="catalytic activity">
    <reaction evidence="1">
        <text>ATP + H2O = ADP + phosphate + H(+)</text>
        <dbReference type="Rhea" id="RHEA:13065"/>
        <dbReference type="ChEBI" id="CHEBI:15377"/>
        <dbReference type="ChEBI" id="CHEBI:15378"/>
        <dbReference type="ChEBI" id="CHEBI:30616"/>
        <dbReference type="ChEBI" id="CHEBI:43474"/>
        <dbReference type="ChEBI" id="CHEBI:456216"/>
        <dbReference type="EC" id="5.6.2.3"/>
    </reaction>
</comment>
<dbReference type="InterPro" id="IPR010285">
    <property type="entry name" value="DNA_helicase_pif1-like_DEAD"/>
</dbReference>
<evidence type="ECO:0000313" key="5">
    <source>
        <dbReference type="EMBL" id="AAM15154.1"/>
    </source>
</evidence>
<dbReference type="InterPro" id="IPR049163">
    <property type="entry name" value="Pif1-like_2B_dom"/>
</dbReference>
<comment type="cofactor">
    <cofactor evidence="1">
        <name>Mg(2+)</name>
        <dbReference type="ChEBI" id="CHEBI:18420"/>
    </cofactor>
</comment>
<protein>
    <recommendedName>
        <fullName evidence="1">ATP-dependent DNA helicase</fullName>
        <ecNumber evidence="1">5.6.2.3</ecNumber>
    </recommendedName>
</protein>
<keyword evidence="1" id="KW-0067">ATP-binding</keyword>
<keyword evidence="1" id="KW-0547">Nucleotide-binding</keyword>
<sequence>MNKRKEKRKHMETHYHDLGDATHMCEHCNAFMWYDERVDKSFQFAALMEKFNSLYHQCLHSCSLTCFMETMKSAKILKRTSDLMTPCLHLLLWRTTPSTESKRLREDIVEAIKCMLDQCNPYVKVLRMAKERFDHSIEMPNLKLKLVSGRSTNSGKTYNLPTVSEVGGLFVGDFDNSVGPRDIIVETKTRELHYPLLFPYGEDGYHIDLELKKKTTNSENPRTKVSMREFFAYKIMERKDESPYLMHTGKLFQQFLVDGLTMIEAERISYLQFNQKTLRAEKYSSVEASAEKGNNDSSMCGKRYVLPSSFVGGARYMQQKYMDAMALCQHYGYPHLFITFTCNPKWPEITRYLNARGLSAEDRADIVTRVYKMKLDHLIWDIKNNNVFGPSRAGLPHAHILLFLEKEAKIPTTADVDKFIWAEIPDKYTHPILHEVVKEMMIHGPCGLANKNSPCMEKGKCSKKFPKDFTSSTHINKDGFPIYKRRDDGRFVEKNGILLDNRFVIPYNPTLLLKYQAHINVEWVSQSKIVKYLFKYINKGNDKVTARIKEGTGPNEIKRWYDCRYISPCEAAWRIFGFDLHHSSTSQNIIYDDDEDVEDVLNKEENQTSQFLAFLKTNKKIAEDPEARKFTYIEFPSHFVWKKKQMEWTLRQRSVSVGRVYHVTPSAGQRFYLRILLNKVKGPTCYEDIKTVGGILYPTFKDACYALSLLEDDQEYIDTIIEASQWGSGRYMRRLFAQLLTSESLSTPYHVWLNTWNQLSDDQIQNQALLEIEKLLRNSGSTLRNYESMPYPENNNFPAAMNTLIQDELCYDRHACAQDHLRLFSKLTVEQRKIYDQIIEAVYSNSGGVFFVNGFGGTGKTYLWKTLSTYIRSRGEIVLNVASSGMAALLLDGGRTAHSRFAIPLQVNETSTCSISPDSDLASLLLRAKLIIWDEAPMLHRHCYEALDRTLKDIVQADNHKPFGGKTITFGGDFRQILPVITKGSREQIIHASLTSSRLWNSCKVLTLTKNMRLTADPTEKDNIKEFSDWILKLGDGKLSEPNDGEAAIDIPEDMLLLDSLHPIDSIANCVYPNLLQNLNDQTFFRERAILCPTNDDVSEVNNHIMDLLPGEVKEYFSSDKICDFDTSVERDANMSTEFLNAIKCSGVPNHVLRLKLGVPVMLIRNLDQKYGLCNGTRLQVTQLGDRVIEAKVLTGSNAGNKVYLPRLVLTPADFRIPFRFQRRQFPVVPCFGMTINKSQGQSLSHVGIYLPRPVFSHGQLYVAVSRVKSRRGLKILIIDEEGNRGKTTTNVVFKEVFQNLPGMSHRL</sequence>
<dbReference type="GO" id="GO:0005524">
    <property type="term" value="F:ATP binding"/>
    <property type="evidence" value="ECO:0007669"/>
    <property type="project" value="UniProtKB-KW"/>
</dbReference>
<dbReference type="GO" id="GO:0006310">
    <property type="term" value="P:DNA recombination"/>
    <property type="evidence" value="ECO:0007669"/>
    <property type="project" value="UniProtKB-KW"/>
</dbReference>
<gene>
    <name evidence="5" type="ordered locus">At2g05640</name>
</gene>
<dbReference type="InterPro" id="IPR025476">
    <property type="entry name" value="Helitron_helicase-like"/>
</dbReference>
<feature type="domain" description="Helitron helicase-like" evidence="3">
    <location>
        <begin position="231"/>
        <end position="402"/>
    </location>
</feature>
<dbReference type="SUPFAM" id="SSF52540">
    <property type="entry name" value="P-loop containing nucleoside triphosphate hydrolases"/>
    <property type="match status" value="2"/>
</dbReference>
<proteinExistence type="inferred from homology"/>
<keyword evidence="1" id="KW-0227">DNA damage</keyword>
<reference evidence="5" key="2">
    <citation type="submission" date="2000-03" db="EMBL/GenBank/DDBJ databases">
        <authorList>
            <person name="Lin X."/>
            <person name="Kaul S."/>
            <person name="Shea T.P."/>
            <person name="Fujii C.Y."/>
            <person name="Shen M."/>
            <person name="VanAken S.E."/>
            <person name="Barnstead M.E."/>
            <person name="Mason T.M."/>
            <person name="Bowman C.L."/>
            <person name="Ronning C.M."/>
            <person name="Benito M.-I."/>
            <person name="Carrera A.J."/>
            <person name="Creasy T.H."/>
            <person name="Buell C.R."/>
            <person name="Town C.D."/>
            <person name="Nierman W.C."/>
            <person name="Fraser C.M."/>
            <person name="Venter J.C."/>
        </authorList>
    </citation>
    <scope>NUCLEOTIDE SEQUENCE</scope>
</reference>
<dbReference type="GO" id="GO:0000723">
    <property type="term" value="P:telomere maintenance"/>
    <property type="evidence" value="ECO:0007669"/>
    <property type="project" value="InterPro"/>
</dbReference>
<dbReference type="InterPro" id="IPR027417">
    <property type="entry name" value="P-loop_NTPase"/>
</dbReference>
<evidence type="ECO:0000256" key="1">
    <source>
        <dbReference type="RuleBase" id="RU363044"/>
    </source>
</evidence>
<keyword evidence="1" id="KW-0378">Hydrolase</keyword>
<organism evidence="5">
    <name type="scientific">Arabidopsis thaliana</name>
    <name type="common">Mouse-ear cress</name>
    <dbReference type="NCBI Taxonomy" id="3702"/>
    <lineage>
        <taxon>Eukaryota</taxon>
        <taxon>Viridiplantae</taxon>
        <taxon>Streptophyta</taxon>
        <taxon>Embryophyta</taxon>
        <taxon>Tracheophyta</taxon>
        <taxon>Spermatophyta</taxon>
        <taxon>Magnoliopsida</taxon>
        <taxon>eudicotyledons</taxon>
        <taxon>Gunneridae</taxon>
        <taxon>Pentapetalae</taxon>
        <taxon>rosids</taxon>
        <taxon>malvids</taxon>
        <taxon>Brassicales</taxon>
        <taxon>Brassicaceae</taxon>
        <taxon>Camelineae</taxon>
        <taxon>Arabidopsis</taxon>
    </lineage>
</organism>
<keyword evidence="1" id="KW-0233">DNA recombination</keyword>
<dbReference type="GO" id="GO:0043139">
    <property type="term" value="F:5'-3' DNA helicase activity"/>
    <property type="evidence" value="ECO:0007669"/>
    <property type="project" value="UniProtKB-EC"/>
</dbReference>
<dbReference type="ExpressionAtlas" id="Q8RV60">
    <property type="expression patterns" value="baseline and differential"/>
</dbReference>
<reference key="1">
    <citation type="journal article" date="1999" name="Nature">
        <title>Sequence and analysis of chromosome 2 of the plant Arabidopsis thaliana.</title>
        <authorList>
            <person name="Lin X."/>
            <person name="Kaul S."/>
            <person name="Rounsley S."/>
            <person name="Shea T.P."/>
            <person name="Benito M.I."/>
            <person name="Town C.D."/>
            <person name="Fujii C.Y."/>
            <person name="Mason T."/>
            <person name="Bowman C.L."/>
            <person name="Barnstead M."/>
            <person name="Feldblyum T.V."/>
            <person name="Buell C.R."/>
            <person name="Ketchum K.A."/>
            <person name="Lee J."/>
            <person name="Ronning C.M."/>
            <person name="Koo H.L."/>
            <person name="Moffat K.S."/>
            <person name="Cronin L.A."/>
            <person name="Shen M."/>
            <person name="Pai G."/>
            <person name="Van Aken S."/>
            <person name="Umayam L."/>
            <person name="Tallon L.J."/>
            <person name="Gill J.E."/>
            <person name="Adams M.D."/>
            <person name="Carrera A.J."/>
            <person name="Creasy T.H."/>
            <person name="Goodman H.M."/>
            <person name="Somerville C.R."/>
            <person name="Copenhaver G.P."/>
            <person name="Preuss D."/>
            <person name="Nierman W.C."/>
            <person name="White O."/>
            <person name="Eisen J.A."/>
            <person name="Salzberg S.L."/>
            <person name="Fraser C.M."/>
            <person name="Venter J.C."/>
        </authorList>
    </citation>
    <scope>NUCLEOTIDE SEQUENCE [LARGE SCALE GENOMIC DNA]</scope>
    <source>
        <strain>cv. Columbia</strain>
    </source>
</reference>
<evidence type="ECO:0000259" key="2">
    <source>
        <dbReference type="Pfam" id="PF05970"/>
    </source>
</evidence>
<dbReference type="PANTHER" id="PTHR10492:SF101">
    <property type="entry name" value="ATP-DEPENDENT DNA HELICASE"/>
    <property type="match status" value="1"/>
</dbReference>
<keyword evidence="1" id="KW-0347">Helicase</keyword>
<accession>Q8RV60</accession>
<dbReference type="GO" id="GO:0016787">
    <property type="term" value="F:hydrolase activity"/>
    <property type="evidence" value="ECO:0007669"/>
    <property type="project" value="UniProtKB-KW"/>
</dbReference>
<evidence type="ECO:0000259" key="3">
    <source>
        <dbReference type="Pfam" id="PF14214"/>
    </source>
</evidence>
<dbReference type="PANTHER" id="PTHR10492">
    <property type="match status" value="1"/>
</dbReference>
<evidence type="ECO:0000259" key="4">
    <source>
        <dbReference type="Pfam" id="PF21530"/>
    </source>
</evidence>
<dbReference type="CDD" id="cd18809">
    <property type="entry name" value="SF1_C_RecD"/>
    <property type="match status" value="1"/>
</dbReference>
<dbReference type="GO" id="GO:0006281">
    <property type="term" value="P:DNA repair"/>
    <property type="evidence" value="ECO:0007669"/>
    <property type="project" value="UniProtKB-KW"/>
</dbReference>
<reference evidence="5" key="3">
    <citation type="submission" date="2002-02" db="EMBL/GenBank/DDBJ databases">
        <authorList>
            <person name="Town C.D."/>
            <person name="Kaul S."/>
        </authorList>
    </citation>
    <scope>NUCLEOTIDE SEQUENCE</scope>
</reference>